<protein>
    <submittedName>
        <fullName evidence="1">Uncharacterized protein</fullName>
    </submittedName>
</protein>
<name>A0A4Y7J1J6_PAPSO</name>
<dbReference type="EMBL" id="CM010717">
    <property type="protein sequence ID" value="RZC53902.1"/>
    <property type="molecule type" value="Genomic_DNA"/>
</dbReference>
<dbReference type="STRING" id="3469.A0A4Y7J1J6"/>
<dbReference type="Proteomes" id="UP000316621">
    <property type="component" value="Chromosome 3"/>
</dbReference>
<evidence type="ECO:0000313" key="2">
    <source>
        <dbReference type="Proteomes" id="UP000316621"/>
    </source>
</evidence>
<proteinExistence type="predicted"/>
<reference evidence="1 2" key="1">
    <citation type="journal article" date="2018" name="Science">
        <title>The opium poppy genome and morphinan production.</title>
        <authorList>
            <person name="Guo L."/>
            <person name="Winzer T."/>
            <person name="Yang X."/>
            <person name="Li Y."/>
            <person name="Ning Z."/>
            <person name="He Z."/>
            <person name="Teodor R."/>
            <person name="Lu Y."/>
            <person name="Bowser T.A."/>
            <person name="Graham I.A."/>
            <person name="Ye K."/>
        </authorList>
    </citation>
    <scope>NUCLEOTIDE SEQUENCE [LARGE SCALE GENOMIC DNA]</scope>
    <source>
        <strain evidence="2">cv. HN1</strain>
        <tissue evidence="1">Leaves</tissue>
    </source>
</reference>
<accession>A0A4Y7J1J6</accession>
<gene>
    <name evidence="1" type="ORF">C5167_012766</name>
</gene>
<dbReference type="AlphaFoldDB" id="A0A4Y7J1J6"/>
<evidence type="ECO:0000313" key="1">
    <source>
        <dbReference type="EMBL" id="RZC53902.1"/>
    </source>
</evidence>
<organism evidence="1 2">
    <name type="scientific">Papaver somniferum</name>
    <name type="common">Opium poppy</name>
    <dbReference type="NCBI Taxonomy" id="3469"/>
    <lineage>
        <taxon>Eukaryota</taxon>
        <taxon>Viridiplantae</taxon>
        <taxon>Streptophyta</taxon>
        <taxon>Embryophyta</taxon>
        <taxon>Tracheophyta</taxon>
        <taxon>Spermatophyta</taxon>
        <taxon>Magnoliopsida</taxon>
        <taxon>Ranunculales</taxon>
        <taxon>Papaveraceae</taxon>
        <taxon>Papaveroideae</taxon>
        <taxon>Papaver</taxon>
    </lineage>
</organism>
<dbReference type="Gramene" id="RZC53902">
    <property type="protein sequence ID" value="RZC53902"/>
    <property type="gene ID" value="C5167_012766"/>
</dbReference>
<keyword evidence="2" id="KW-1185">Reference proteome</keyword>
<sequence length="294" mass="32918">MISVICDLKQGFLFVFFFFSKWIMSSRIHRSASRTLRPLTSYLKAHLFSAPLNFFLCVCSKNKSISDEIRVEVPSVICPVFFLNSRSVHHREVSHYEDAKPWNERCDLAFYCTTRNEIEKSDIVSLVTGSTMACTSQAVDVLRKANFSNKGCWNWRGFKLGSVGHTSEAIVKKYGAVSSVEGKVGVHHLDEVLREETSSSNATEGHEIHSSWLVKFTSNIVNLDLVGLDKMLVDGICDVTITNDGNIQFCELPLNACVKIVGLQLMRTLDKHLNILGHQYVGMLVKGTLLLPIG</sequence>